<keyword evidence="1" id="KW-1133">Transmembrane helix</keyword>
<accession>A0A4Y9PGQ4</accession>
<keyword evidence="1" id="KW-0472">Membrane</keyword>
<feature type="transmembrane region" description="Helical" evidence="1">
    <location>
        <begin position="56"/>
        <end position="76"/>
    </location>
</feature>
<gene>
    <name evidence="2" type="ORF">E4K64_06420</name>
</gene>
<protein>
    <submittedName>
        <fullName evidence="2">Uncharacterized protein</fullName>
    </submittedName>
</protein>
<evidence type="ECO:0000313" key="3">
    <source>
        <dbReference type="Proteomes" id="UP000297700"/>
    </source>
</evidence>
<evidence type="ECO:0000313" key="2">
    <source>
        <dbReference type="EMBL" id="TFV78808.1"/>
    </source>
</evidence>
<sequence length="173" mass="18354">MAVLGESMPARHEGLAIEGLAIEGLAMAVGNTAPPGGQAGSVDGSHDLEISPWRTLLRLLVAAGFTMTLLSATLGFDWWDGLGEYGTVAGHAGVAALALMTIGLIRMLPTQRGAVAVVNPFGIRDLRIGQEFLPGDSIRKMNAAFQDGAQGFAVQASQDRRWRIAMLQRRMNV</sequence>
<proteinExistence type="predicted"/>
<evidence type="ECO:0000256" key="1">
    <source>
        <dbReference type="SAM" id="Phobius"/>
    </source>
</evidence>
<name>A0A4Y9PGQ4_9BRAD</name>
<feature type="transmembrane region" description="Helical" evidence="1">
    <location>
        <begin position="88"/>
        <end position="105"/>
    </location>
</feature>
<organism evidence="2 3">
    <name type="scientific">Bradyrhizobium frederickii</name>
    <dbReference type="NCBI Taxonomy" id="2560054"/>
    <lineage>
        <taxon>Bacteria</taxon>
        <taxon>Pseudomonadati</taxon>
        <taxon>Pseudomonadota</taxon>
        <taxon>Alphaproteobacteria</taxon>
        <taxon>Hyphomicrobiales</taxon>
        <taxon>Nitrobacteraceae</taxon>
        <taxon>Bradyrhizobium</taxon>
    </lineage>
</organism>
<comment type="caution">
    <text evidence="2">The sequence shown here is derived from an EMBL/GenBank/DDBJ whole genome shotgun (WGS) entry which is preliminary data.</text>
</comment>
<dbReference type="AlphaFoldDB" id="A0A4Y9PGQ4"/>
<dbReference type="Proteomes" id="UP000297700">
    <property type="component" value="Unassembled WGS sequence"/>
</dbReference>
<reference evidence="2 3" key="1">
    <citation type="submission" date="2019-03" db="EMBL/GenBank/DDBJ databases">
        <title>Bradyrhizobium strains diversity.</title>
        <authorList>
            <person name="Urquiaga M.C.O."/>
            <person name="Hungria M."/>
            <person name="Delamuta J.R.M."/>
            <person name="Klepa M.S."/>
        </authorList>
    </citation>
    <scope>NUCLEOTIDE SEQUENCE [LARGE SCALE GENOMIC DNA]</scope>
    <source>
        <strain evidence="2 3">CNPSo 3426</strain>
    </source>
</reference>
<dbReference type="RefSeq" id="WP_135162702.1">
    <property type="nucleotide sequence ID" value="NZ_SPQS01000003.1"/>
</dbReference>
<dbReference type="EMBL" id="SPQS01000003">
    <property type="protein sequence ID" value="TFV78808.1"/>
    <property type="molecule type" value="Genomic_DNA"/>
</dbReference>
<keyword evidence="1" id="KW-0812">Transmembrane</keyword>